<gene>
    <name evidence="7" type="ORF">FRIFI_1438</name>
</gene>
<dbReference type="GO" id="GO:0003677">
    <property type="term" value="F:DNA binding"/>
    <property type="evidence" value="ECO:0007669"/>
    <property type="project" value="UniProtKB-KW"/>
</dbReference>
<dbReference type="PROSITE" id="PS50937">
    <property type="entry name" value="HTH_MERR_2"/>
    <property type="match status" value="1"/>
</dbReference>
<dbReference type="PANTHER" id="PTHR30204:SF69">
    <property type="entry name" value="MERR-FAMILY TRANSCRIPTIONAL REGULATOR"/>
    <property type="match status" value="1"/>
</dbReference>
<dbReference type="PANTHER" id="PTHR30204">
    <property type="entry name" value="REDOX-CYCLING DRUG-SENSING TRANSCRIPTIONAL ACTIVATOR SOXR"/>
    <property type="match status" value="1"/>
</dbReference>
<sequence>MKLLTGQVSKIFNISKDTLRYYDKMGLLKPDINKSNGYRYYSQEHIDQLNLILATKDLDISLADIKETIESEELYKYKELVNKQEKLIEEKIESLKRKQKQLKKWNEILDIVINFENEYDFNNIKVYRDTYSFYLINLDKILEKDFNKEYIRCIDEVLECMNEECYYTMYNLNNGKGIEEDESNILIKEDEKNISIIKKYMDKNLNLIHREISGDFICVKFYGNSDELNDYLLRLSKHFNKKENNEVFIKCGFYIPKKNNDEKYFVEILLKV</sequence>
<name>A0A2P2BRI9_9FIRM</name>
<feature type="domain" description="HTH merR-type" evidence="6">
    <location>
        <begin position="2"/>
        <end position="71"/>
    </location>
</feature>
<keyword evidence="5" id="KW-0175">Coiled coil</keyword>
<keyword evidence="8" id="KW-1185">Reference proteome</keyword>
<dbReference type="EMBL" id="LN650648">
    <property type="protein sequence ID" value="CEI72973.1"/>
    <property type="molecule type" value="Genomic_DNA"/>
</dbReference>
<keyword evidence="2" id="KW-0805">Transcription regulation</keyword>
<keyword evidence="3" id="KW-0238">DNA-binding</keyword>
<dbReference type="AlphaFoldDB" id="A0A2P2BRI9"/>
<accession>A0A2P2BRI9</accession>
<dbReference type="RefSeq" id="WP_092925755.1">
    <property type="nucleotide sequence ID" value="NZ_FJTZ01000012.1"/>
</dbReference>
<evidence type="ECO:0000256" key="4">
    <source>
        <dbReference type="ARBA" id="ARBA00023163"/>
    </source>
</evidence>
<evidence type="ECO:0000256" key="5">
    <source>
        <dbReference type="SAM" id="Coils"/>
    </source>
</evidence>
<dbReference type="GO" id="GO:0003700">
    <property type="term" value="F:DNA-binding transcription factor activity"/>
    <property type="evidence" value="ECO:0007669"/>
    <property type="project" value="InterPro"/>
</dbReference>
<proteinExistence type="predicted"/>
<protein>
    <submittedName>
        <fullName evidence="7">Transcriptional regulator, MerR</fullName>
    </submittedName>
</protein>
<evidence type="ECO:0000256" key="2">
    <source>
        <dbReference type="ARBA" id="ARBA00023015"/>
    </source>
</evidence>
<dbReference type="SUPFAM" id="SSF46955">
    <property type="entry name" value="Putative DNA-binding domain"/>
    <property type="match status" value="1"/>
</dbReference>
<evidence type="ECO:0000259" key="6">
    <source>
        <dbReference type="PROSITE" id="PS50937"/>
    </source>
</evidence>
<evidence type="ECO:0000313" key="8">
    <source>
        <dbReference type="Proteomes" id="UP000245695"/>
    </source>
</evidence>
<dbReference type="InterPro" id="IPR000551">
    <property type="entry name" value="MerR-type_HTH_dom"/>
</dbReference>
<dbReference type="Proteomes" id="UP000245695">
    <property type="component" value="Chromosome 1"/>
</dbReference>
<organism evidence="7 8">
    <name type="scientific">Romboutsia hominis</name>
    <dbReference type="NCBI Taxonomy" id="1507512"/>
    <lineage>
        <taxon>Bacteria</taxon>
        <taxon>Bacillati</taxon>
        <taxon>Bacillota</taxon>
        <taxon>Clostridia</taxon>
        <taxon>Peptostreptococcales</taxon>
        <taxon>Peptostreptococcaceae</taxon>
        <taxon>Romboutsia</taxon>
    </lineage>
</organism>
<dbReference type="Pfam" id="PF13411">
    <property type="entry name" value="MerR_1"/>
    <property type="match status" value="1"/>
</dbReference>
<reference evidence="7 8" key="1">
    <citation type="submission" date="2014-09" db="EMBL/GenBank/DDBJ databases">
        <authorList>
            <person name="Hornung B.V."/>
        </authorList>
    </citation>
    <scope>NUCLEOTIDE SEQUENCE [LARGE SCALE GENOMIC DNA]</scope>
    <source>
        <strain evidence="7 8">FRIFI</strain>
    </source>
</reference>
<dbReference type="SMART" id="SM00422">
    <property type="entry name" value="HTH_MERR"/>
    <property type="match status" value="1"/>
</dbReference>
<keyword evidence="4" id="KW-0804">Transcription</keyword>
<evidence type="ECO:0000256" key="3">
    <source>
        <dbReference type="ARBA" id="ARBA00023125"/>
    </source>
</evidence>
<keyword evidence="1" id="KW-0678">Repressor</keyword>
<evidence type="ECO:0000313" key="7">
    <source>
        <dbReference type="EMBL" id="CEI72973.1"/>
    </source>
</evidence>
<dbReference type="Gene3D" id="1.10.1660.10">
    <property type="match status" value="1"/>
</dbReference>
<feature type="coiled-coil region" evidence="5">
    <location>
        <begin position="78"/>
        <end position="108"/>
    </location>
</feature>
<dbReference type="InterPro" id="IPR009061">
    <property type="entry name" value="DNA-bd_dom_put_sf"/>
</dbReference>
<evidence type="ECO:0000256" key="1">
    <source>
        <dbReference type="ARBA" id="ARBA00022491"/>
    </source>
</evidence>
<dbReference type="KEGG" id="rhom:FRIFI_1438"/>
<dbReference type="InterPro" id="IPR047057">
    <property type="entry name" value="MerR_fam"/>
</dbReference>